<feature type="region of interest" description="Disordered" evidence="1">
    <location>
        <begin position="49"/>
        <end position="91"/>
    </location>
</feature>
<dbReference type="Proteomes" id="UP001283361">
    <property type="component" value="Unassembled WGS sequence"/>
</dbReference>
<evidence type="ECO:0000313" key="2">
    <source>
        <dbReference type="EMBL" id="KAK3794105.1"/>
    </source>
</evidence>
<reference evidence="2" key="1">
    <citation type="journal article" date="2023" name="G3 (Bethesda)">
        <title>A reference genome for the long-term kleptoplast-retaining sea slug Elysia crispata morphotype clarki.</title>
        <authorList>
            <person name="Eastman K.E."/>
            <person name="Pendleton A.L."/>
            <person name="Shaikh M.A."/>
            <person name="Suttiyut T."/>
            <person name="Ogas R."/>
            <person name="Tomko P."/>
            <person name="Gavelis G."/>
            <person name="Widhalm J.R."/>
            <person name="Wisecaver J.H."/>
        </authorList>
    </citation>
    <scope>NUCLEOTIDE SEQUENCE</scope>
    <source>
        <strain evidence="2">ECLA1</strain>
    </source>
</reference>
<evidence type="ECO:0000313" key="3">
    <source>
        <dbReference type="Proteomes" id="UP001283361"/>
    </source>
</evidence>
<dbReference type="AlphaFoldDB" id="A0AAE1AU91"/>
<dbReference type="EMBL" id="JAWDGP010001143">
    <property type="protein sequence ID" value="KAK3794105.1"/>
    <property type="molecule type" value="Genomic_DNA"/>
</dbReference>
<feature type="compositionally biased region" description="Basic and acidic residues" evidence="1">
    <location>
        <begin position="60"/>
        <end position="91"/>
    </location>
</feature>
<name>A0AAE1AU91_9GAST</name>
<gene>
    <name evidence="2" type="ORF">RRG08_042919</name>
</gene>
<organism evidence="2 3">
    <name type="scientific">Elysia crispata</name>
    <name type="common">lettuce slug</name>
    <dbReference type="NCBI Taxonomy" id="231223"/>
    <lineage>
        <taxon>Eukaryota</taxon>
        <taxon>Metazoa</taxon>
        <taxon>Spiralia</taxon>
        <taxon>Lophotrochozoa</taxon>
        <taxon>Mollusca</taxon>
        <taxon>Gastropoda</taxon>
        <taxon>Heterobranchia</taxon>
        <taxon>Euthyneura</taxon>
        <taxon>Panpulmonata</taxon>
        <taxon>Sacoglossa</taxon>
        <taxon>Placobranchoidea</taxon>
        <taxon>Plakobranchidae</taxon>
        <taxon>Elysia</taxon>
    </lineage>
</organism>
<evidence type="ECO:0000256" key="1">
    <source>
        <dbReference type="SAM" id="MobiDB-lite"/>
    </source>
</evidence>
<sequence>MVLRAAFRFPELATDFELVSSPVFVINNFTDMFVCPQLLRKERQWAEPTLSDFGPSNTKTSHDSKPPWRRERPKNLQRHDLEVDAARSRDC</sequence>
<comment type="caution">
    <text evidence="2">The sequence shown here is derived from an EMBL/GenBank/DDBJ whole genome shotgun (WGS) entry which is preliminary data.</text>
</comment>
<accession>A0AAE1AU91</accession>
<keyword evidence="3" id="KW-1185">Reference proteome</keyword>
<protein>
    <submittedName>
        <fullName evidence="2">Uncharacterized protein</fullName>
    </submittedName>
</protein>
<proteinExistence type="predicted"/>